<proteinExistence type="predicted"/>
<dbReference type="EMBL" id="OCNH01000001">
    <property type="protein sequence ID" value="SOD79474.1"/>
    <property type="molecule type" value="Genomic_DNA"/>
</dbReference>
<dbReference type="RefSeq" id="WP_097124639.1">
    <property type="nucleotide sequence ID" value="NZ_OCNH01000001.1"/>
</dbReference>
<dbReference type="AlphaFoldDB" id="A0A286F9D9"/>
<evidence type="ECO:0000313" key="2">
    <source>
        <dbReference type="EMBL" id="SOD79474.1"/>
    </source>
</evidence>
<dbReference type="SUPFAM" id="SSF49879">
    <property type="entry name" value="SMAD/FHA domain"/>
    <property type="match status" value="1"/>
</dbReference>
<dbReference type="OrthoDB" id="949044at2"/>
<organism evidence="2 3">
    <name type="scientific">Spirosoma fluviale</name>
    <dbReference type="NCBI Taxonomy" id="1597977"/>
    <lineage>
        <taxon>Bacteria</taxon>
        <taxon>Pseudomonadati</taxon>
        <taxon>Bacteroidota</taxon>
        <taxon>Cytophagia</taxon>
        <taxon>Cytophagales</taxon>
        <taxon>Cytophagaceae</taxon>
        <taxon>Spirosoma</taxon>
    </lineage>
</organism>
<dbReference type="PROSITE" id="PS50006">
    <property type="entry name" value="FHA_DOMAIN"/>
    <property type="match status" value="1"/>
</dbReference>
<reference evidence="3" key="1">
    <citation type="submission" date="2017-09" db="EMBL/GenBank/DDBJ databases">
        <authorList>
            <person name="Varghese N."/>
            <person name="Submissions S."/>
        </authorList>
    </citation>
    <scope>NUCLEOTIDE SEQUENCE [LARGE SCALE GENOMIC DNA]</scope>
    <source>
        <strain evidence="3">DSM 29961</strain>
    </source>
</reference>
<evidence type="ECO:0000259" key="1">
    <source>
        <dbReference type="PROSITE" id="PS50006"/>
    </source>
</evidence>
<protein>
    <submittedName>
        <fullName evidence="2">FHA domain-containing protein</fullName>
    </submittedName>
</protein>
<evidence type="ECO:0000313" key="3">
    <source>
        <dbReference type="Proteomes" id="UP000219452"/>
    </source>
</evidence>
<name>A0A286F9D9_9BACT</name>
<dbReference type="InterPro" id="IPR008984">
    <property type="entry name" value="SMAD_FHA_dom_sf"/>
</dbReference>
<dbReference type="CDD" id="cd00060">
    <property type="entry name" value="FHA"/>
    <property type="match status" value="1"/>
</dbReference>
<feature type="domain" description="FHA" evidence="1">
    <location>
        <begin position="75"/>
        <end position="151"/>
    </location>
</feature>
<accession>A0A286F9D9</accession>
<dbReference type="InterPro" id="IPR000253">
    <property type="entry name" value="FHA_dom"/>
</dbReference>
<dbReference type="Proteomes" id="UP000219452">
    <property type="component" value="Unassembled WGS sequence"/>
</dbReference>
<keyword evidence="3" id="KW-1185">Reference proteome</keyword>
<sequence length="200" mass="22202">MSGFKTTLIDCQACGRRIMVRAADAERGSIACSHLGCGAVNILSAAFQYDENIVHGLPAFGKLTYLGDSQLIYPLQFGRNTLGTSDACTVQLNRFMHNGRCYISRRHCTLTVTFDKWTGQLRYHLQDGAVDNQAQTHQYSLNGTRLNATPLQKTEIVDVENGGIFTLGGVDSFRLSHYVIPSAMLDTYKVELDFNPDRTQ</sequence>
<gene>
    <name evidence="2" type="ORF">SAMN06269250_0971</name>
</gene>
<dbReference type="Gene3D" id="2.60.200.20">
    <property type="match status" value="1"/>
</dbReference>
<dbReference type="Pfam" id="PF00498">
    <property type="entry name" value="FHA"/>
    <property type="match status" value="1"/>
</dbReference>